<organism evidence="2 3">
    <name type="scientific">Acidithrix ferrooxidans</name>
    <dbReference type="NCBI Taxonomy" id="1280514"/>
    <lineage>
        <taxon>Bacteria</taxon>
        <taxon>Bacillati</taxon>
        <taxon>Actinomycetota</taxon>
        <taxon>Acidimicrobiia</taxon>
        <taxon>Acidimicrobiales</taxon>
        <taxon>Acidimicrobiaceae</taxon>
        <taxon>Acidithrix</taxon>
    </lineage>
</organism>
<gene>
    <name evidence="2" type="ORF">AXFE_31600</name>
</gene>
<dbReference type="EMBL" id="JXYS01000104">
    <property type="protein sequence ID" value="KJF16007.1"/>
    <property type="molecule type" value="Genomic_DNA"/>
</dbReference>
<feature type="region of interest" description="Disordered" evidence="1">
    <location>
        <begin position="165"/>
        <end position="221"/>
    </location>
</feature>
<accession>A0A0D8HDZ9</accession>
<feature type="compositionally biased region" description="Polar residues" evidence="1">
    <location>
        <begin position="309"/>
        <end position="318"/>
    </location>
</feature>
<keyword evidence="3" id="KW-1185">Reference proteome</keyword>
<proteinExistence type="predicted"/>
<evidence type="ECO:0000313" key="2">
    <source>
        <dbReference type="EMBL" id="KJF16007.1"/>
    </source>
</evidence>
<feature type="region of interest" description="Disordered" evidence="1">
    <location>
        <begin position="385"/>
        <end position="430"/>
    </location>
</feature>
<dbReference type="Proteomes" id="UP000032360">
    <property type="component" value="Unassembled WGS sequence"/>
</dbReference>
<name>A0A0D8HDZ9_9ACTN</name>
<evidence type="ECO:0000256" key="1">
    <source>
        <dbReference type="SAM" id="MobiDB-lite"/>
    </source>
</evidence>
<reference evidence="2 3" key="1">
    <citation type="submission" date="2015-01" db="EMBL/GenBank/DDBJ databases">
        <title>Draft genome of the acidophilic iron oxidizer Acidithrix ferrooxidans strain Py-F3.</title>
        <authorList>
            <person name="Poehlein A."/>
            <person name="Eisen S."/>
            <person name="Schloemann M."/>
            <person name="Johnson B.D."/>
            <person name="Daniel R."/>
            <person name="Muehling M."/>
        </authorList>
    </citation>
    <scope>NUCLEOTIDE SEQUENCE [LARGE SCALE GENOMIC DNA]</scope>
    <source>
        <strain evidence="2 3">Py-F3</strain>
    </source>
</reference>
<protein>
    <submittedName>
        <fullName evidence="2">Uncharacterized protein</fullName>
    </submittedName>
</protein>
<comment type="caution">
    <text evidence="2">The sequence shown here is derived from an EMBL/GenBank/DDBJ whole genome shotgun (WGS) entry which is preliminary data.</text>
</comment>
<dbReference type="AlphaFoldDB" id="A0A0D8HDZ9"/>
<feature type="region of interest" description="Disordered" evidence="1">
    <location>
        <begin position="309"/>
        <end position="360"/>
    </location>
</feature>
<evidence type="ECO:0000313" key="3">
    <source>
        <dbReference type="Proteomes" id="UP000032360"/>
    </source>
</evidence>
<sequence length="456" mass="50488">MHVKARSLFDDMRDMEWPNEKSPDEEFLADYFSSHQVYEYPSFEASPKEAIEDFNEPIENPQSLKNDYEGFEAALLKIANLDPLESGKGYGYFNEDEEPSDPKVIPKLDTFVSEGIKSESIDLDHIPSNDDEFIEIPFNPEPSYNFHYQNPFTGEEAEYVFKGDASSKVDPVEEQPLAREVPSEAGTFGKSGAERRFMGARSYVDPYPSKGTDEGRKRTPGISADAFNALRRTALFANPETSVRKSYFEVMDPEEDGNSIESDSDGLGNDHMPTSSIKLKVGTNNANDTVQPPKQRQIITFGVSSAISPHSSEITGFSSRVGRGKAPSNSAEHSVVDRAKSAPITASPGNPSDESRGNEEGFFKDLETKNNIFGNTMELDSKRVAKESNQAHPIPWSRGDDDLFSTNANIDSSSHSKGRRGSRRKNEIASDPITAEITITQPAKKSKIMAILTKKL</sequence>